<dbReference type="WBParaSite" id="ACOC_0001085101-mRNA-1">
    <property type="protein sequence ID" value="ACOC_0001085101-mRNA-1"/>
    <property type="gene ID" value="ACOC_0001085101"/>
</dbReference>
<evidence type="ECO:0000313" key="4">
    <source>
        <dbReference type="WBParaSite" id="ACOC_0001085101-mRNA-1"/>
    </source>
</evidence>
<dbReference type="PANTHER" id="PTHR47027:SF20">
    <property type="entry name" value="REVERSE TRANSCRIPTASE-LIKE PROTEIN WITH RNA-DIRECTED DNA POLYMERASE DOMAIN"/>
    <property type="match status" value="1"/>
</dbReference>
<dbReference type="EMBL" id="UYYA01004559">
    <property type="protein sequence ID" value="VDM62437.1"/>
    <property type="molecule type" value="Genomic_DNA"/>
</dbReference>
<dbReference type="PANTHER" id="PTHR47027">
    <property type="entry name" value="REVERSE TRANSCRIPTASE DOMAIN-CONTAINING PROTEIN"/>
    <property type="match status" value="1"/>
</dbReference>
<dbReference type="OrthoDB" id="410104at2759"/>
<accession>A0A0R3PX77</accession>
<reference evidence="2 3" key="2">
    <citation type="submission" date="2018-11" db="EMBL/GenBank/DDBJ databases">
        <authorList>
            <consortium name="Pathogen Informatics"/>
        </authorList>
    </citation>
    <scope>NUCLEOTIDE SEQUENCE [LARGE SCALE GENOMIC DNA]</scope>
    <source>
        <strain evidence="2 3">Costa Rica</strain>
    </source>
</reference>
<keyword evidence="3" id="KW-1185">Reference proteome</keyword>
<dbReference type="PROSITE" id="PS50878">
    <property type="entry name" value="RT_POL"/>
    <property type="match status" value="1"/>
</dbReference>
<sequence length="206" mass="23692">MRVLVWNSMRVQIDGRQLHHLRFADDIVLIKLKFRQAERMLADFDKACGKIGLRLNLTKTMLVMNGLQSCAQFTLNGTNISECLSYVHLGREINMMDDLAAEMSRREQADWGAFNSINDIAKKTKNIRLLGHLLDSTVIPVLTCASETWSLRRQDERFLSVVERVVERTMLGVLQFAQLKEGFQSSDLHLRSSIKNVKLIIYRLLL</sequence>
<protein>
    <submittedName>
        <fullName evidence="4">Reverse transcriptase domain-containing protein</fullName>
    </submittedName>
</protein>
<reference evidence="4" key="1">
    <citation type="submission" date="2017-02" db="UniProtKB">
        <authorList>
            <consortium name="WormBaseParasite"/>
        </authorList>
    </citation>
    <scope>IDENTIFICATION</scope>
</reference>
<dbReference type="Proteomes" id="UP000267027">
    <property type="component" value="Unassembled WGS sequence"/>
</dbReference>
<organism evidence="4">
    <name type="scientific">Angiostrongylus costaricensis</name>
    <name type="common">Nematode worm</name>
    <dbReference type="NCBI Taxonomy" id="334426"/>
    <lineage>
        <taxon>Eukaryota</taxon>
        <taxon>Metazoa</taxon>
        <taxon>Ecdysozoa</taxon>
        <taxon>Nematoda</taxon>
        <taxon>Chromadorea</taxon>
        <taxon>Rhabditida</taxon>
        <taxon>Rhabditina</taxon>
        <taxon>Rhabditomorpha</taxon>
        <taxon>Strongyloidea</taxon>
        <taxon>Metastrongylidae</taxon>
        <taxon>Angiostrongylus</taxon>
    </lineage>
</organism>
<evidence type="ECO:0000259" key="1">
    <source>
        <dbReference type="PROSITE" id="PS50878"/>
    </source>
</evidence>
<dbReference type="InterPro" id="IPR000477">
    <property type="entry name" value="RT_dom"/>
</dbReference>
<evidence type="ECO:0000313" key="3">
    <source>
        <dbReference type="Proteomes" id="UP000267027"/>
    </source>
</evidence>
<proteinExistence type="predicted"/>
<dbReference type="AlphaFoldDB" id="A0A0R3PX77"/>
<feature type="domain" description="Reverse transcriptase" evidence="1">
    <location>
        <begin position="1"/>
        <end position="80"/>
    </location>
</feature>
<name>A0A0R3PX77_ANGCS</name>
<gene>
    <name evidence="2" type="ORF">ACOC_LOCUS10852</name>
</gene>
<evidence type="ECO:0000313" key="2">
    <source>
        <dbReference type="EMBL" id="VDM62437.1"/>
    </source>
</evidence>